<sequence length="123" mass="12847">MTRPRPRPAAIGAVGAALLTLATAACGSFGPADKEEVCKGFDELNVQFVQGNGVIGNPLFRKAEEMADLADRYEGTPDLSEDAKGLHEVADADSMTGQDLADNTTRIAELCGRPVGFGTGFGF</sequence>
<dbReference type="RefSeq" id="WP_200695007.1">
    <property type="nucleotide sequence ID" value="NZ_JAVREX010000003.1"/>
</dbReference>
<keyword evidence="1" id="KW-0732">Signal</keyword>
<protein>
    <submittedName>
        <fullName evidence="2">Molybdenum ABC transporter substrate-binding protein</fullName>
    </submittedName>
</protein>
<reference evidence="3" key="1">
    <citation type="submission" date="2023-07" db="EMBL/GenBank/DDBJ databases">
        <title>30 novel species of actinomycetes from the DSMZ collection.</title>
        <authorList>
            <person name="Nouioui I."/>
        </authorList>
    </citation>
    <scope>NUCLEOTIDE SEQUENCE [LARGE SCALE GENOMIC DNA]</scope>
    <source>
        <strain evidence="3">DSM 41770</strain>
    </source>
</reference>
<dbReference type="PROSITE" id="PS51257">
    <property type="entry name" value="PROKAR_LIPOPROTEIN"/>
    <property type="match status" value="1"/>
</dbReference>
<evidence type="ECO:0000313" key="2">
    <source>
        <dbReference type="EMBL" id="MDT0427426.1"/>
    </source>
</evidence>
<accession>A0ABU2REY4</accession>
<evidence type="ECO:0000313" key="3">
    <source>
        <dbReference type="Proteomes" id="UP001183777"/>
    </source>
</evidence>
<evidence type="ECO:0000256" key="1">
    <source>
        <dbReference type="SAM" id="SignalP"/>
    </source>
</evidence>
<keyword evidence="3" id="KW-1185">Reference proteome</keyword>
<organism evidence="2 3">
    <name type="scientific">Streptomyces salyersiae</name>
    <dbReference type="NCBI Taxonomy" id="3075530"/>
    <lineage>
        <taxon>Bacteria</taxon>
        <taxon>Bacillati</taxon>
        <taxon>Actinomycetota</taxon>
        <taxon>Actinomycetes</taxon>
        <taxon>Kitasatosporales</taxon>
        <taxon>Streptomycetaceae</taxon>
        <taxon>Streptomyces</taxon>
    </lineage>
</organism>
<dbReference type="Proteomes" id="UP001183777">
    <property type="component" value="Unassembled WGS sequence"/>
</dbReference>
<name>A0ABU2REY4_9ACTN</name>
<feature type="chain" id="PRO_5046667605" evidence="1">
    <location>
        <begin position="25"/>
        <end position="123"/>
    </location>
</feature>
<gene>
    <name evidence="2" type="ORF">RM649_07190</name>
</gene>
<dbReference type="EMBL" id="JAVREX010000003">
    <property type="protein sequence ID" value="MDT0427426.1"/>
    <property type="molecule type" value="Genomic_DNA"/>
</dbReference>
<comment type="caution">
    <text evidence="2">The sequence shown here is derived from an EMBL/GenBank/DDBJ whole genome shotgun (WGS) entry which is preliminary data.</text>
</comment>
<feature type="signal peptide" evidence="1">
    <location>
        <begin position="1"/>
        <end position="24"/>
    </location>
</feature>
<proteinExistence type="predicted"/>